<dbReference type="PIRSF" id="PIRSF019634">
    <property type="entry name" value="tRNA_lig_yeast"/>
    <property type="match status" value="1"/>
</dbReference>
<organism evidence="7 8">
    <name type="scientific">Sodiomyces alkalinus (strain CBS 110278 / VKM F-3762 / F11)</name>
    <name type="common">Alkaliphilic filamentous fungus</name>
    <dbReference type="NCBI Taxonomy" id="1314773"/>
    <lineage>
        <taxon>Eukaryota</taxon>
        <taxon>Fungi</taxon>
        <taxon>Dikarya</taxon>
        <taxon>Ascomycota</taxon>
        <taxon>Pezizomycotina</taxon>
        <taxon>Sordariomycetes</taxon>
        <taxon>Hypocreomycetidae</taxon>
        <taxon>Glomerellales</taxon>
        <taxon>Plectosphaerellaceae</taxon>
        <taxon>Sodiomyces</taxon>
    </lineage>
</organism>
<dbReference type="GO" id="GO:0005524">
    <property type="term" value="F:ATP binding"/>
    <property type="evidence" value="ECO:0007669"/>
    <property type="project" value="UniProtKB-UniRule"/>
</dbReference>
<evidence type="ECO:0000256" key="2">
    <source>
        <dbReference type="PIRSR" id="PIRSR019634-50"/>
    </source>
</evidence>
<proteinExistence type="inferred from homology"/>
<dbReference type="OrthoDB" id="276239at2759"/>
<gene>
    <name evidence="7" type="ORF">SODALDRAFT_280719</name>
</gene>
<dbReference type="Gene3D" id="3.40.50.300">
    <property type="entry name" value="P-loop containing nucleotide triphosphate hydrolases"/>
    <property type="match status" value="1"/>
</dbReference>
<dbReference type="EC" id="6.5.1.3" evidence="1"/>
<dbReference type="InterPro" id="IPR015966">
    <property type="entry name" value="tRNA_lig_kin_fungi"/>
</dbReference>
<dbReference type="GO" id="GO:0006388">
    <property type="term" value="P:tRNA splicing, via endonucleolytic cleavage and ligation"/>
    <property type="evidence" value="ECO:0007669"/>
    <property type="project" value="UniProtKB-UniRule"/>
</dbReference>
<dbReference type="GO" id="GO:0005634">
    <property type="term" value="C:nucleus"/>
    <property type="evidence" value="ECO:0007669"/>
    <property type="project" value="TreeGrafter"/>
</dbReference>
<dbReference type="GO" id="GO:0008081">
    <property type="term" value="F:phosphoric diester hydrolase activity"/>
    <property type="evidence" value="ECO:0007669"/>
    <property type="project" value="InterPro"/>
</dbReference>
<dbReference type="GeneID" id="39576731"/>
<dbReference type="GO" id="GO:0051730">
    <property type="term" value="F:GTP-dependent polyribonucleotide 5'-hydroxyl-kinase activity"/>
    <property type="evidence" value="ECO:0007669"/>
    <property type="project" value="InterPro"/>
</dbReference>
<evidence type="ECO:0000259" key="4">
    <source>
        <dbReference type="Pfam" id="PF08302"/>
    </source>
</evidence>
<evidence type="ECO:0000259" key="6">
    <source>
        <dbReference type="Pfam" id="PF09511"/>
    </source>
</evidence>
<dbReference type="Proteomes" id="UP000272025">
    <property type="component" value="Unassembled WGS sequence"/>
</dbReference>
<keyword evidence="1 7" id="KW-0436">Ligase</keyword>
<feature type="region of interest" description="Disordered" evidence="3">
    <location>
        <begin position="617"/>
        <end position="646"/>
    </location>
</feature>
<keyword evidence="8" id="KW-1185">Reference proteome</keyword>
<evidence type="ECO:0000256" key="3">
    <source>
        <dbReference type="SAM" id="MobiDB-lite"/>
    </source>
</evidence>
<dbReference type="GO" id="GO:0003972">
    <property type="term" value="F:RNA ligase (ATP) activity"/>
    <property type="evidence" value="ECO:0007669"/>
    <property type="project" value="UniProtKB-UniRule"/>
</dbReference>
<dbReference type="EMBL" id="ML119058">
    <property type="protein sequence ID" value="ROT36727.1"/>
    <property type="molecule type" value="Genomic_DNA"/>
</dbReference>
<dbReference type="InterPro" id="IPR012387">
    <property type="entry name" value="Trl1_fun"/>
</dbReference>
<dbReference type="Pfam" id="PF08302">
    <property type="entry name" value="tRNA_lig_CPD"/>
    <property type="match status" value="1"/>
</dbReference>
<dbReference type="FunFam" id="3.40.50.300:FF:001690">
    <property type="entry name" value="tRNA ligase"/>
    <property type="match status" value="1"/>
</dbReference>
<dbReference type="InterPro" id="IPR019039">
    <property type="entry name" value="T4-Rnl1-like_N"/>
</dbReference>
<dbReference type="AlphaFoldDB" id="A0A3N2PQD9"/>
<feature type="domain" description="tRNA ligase kinase" evidence="5">
    <location>
        <begin position="413"/>
        <end position="570"/>
    </location>
</feature>
<comment type="catalytic activity">
    <reaction evidence="1">
        <text>ATP + (ribonucleotide)n-3'-hydroxyl + 5'-phospho-(ribonucleotide)m = (ribonucleotide)n+m + AMP + diphosphate.</text>
        <dbReference type="EC" id="6.5.1.3"/>
    </reaction>
</comment>
<comment type="similarity">
    <text evidence="1">Belongs to the TRL1 family.</text>
</comment>
<evidence type="ECO:0000256" key="1">
    <source>
        <dbReference type="PIRNR" id="PIRNR019634"/>
    </source>
</evidence>
<reference evidence="7 8" key="1">
    <citation type="journal article" date="2018" name="Mol. Ecol.">
        <title>The obligate alkalophilic soda-lake fungus Sodiomyces alkalinus has shifted to a protein diet.</title>
        <authorList>
            <person name="Grum-Grzhimaylo A.A."/>
            <person name="Falkoski D.L."/>
            <person name="van den Heuvel J."/>
            <person name="Valero-Jimenez C.A."/>
            <person name="Min B."/>
            <person name="Choi I.G."/>
            <person name="Lipzen A."/>
            <person name="Daum C.G."/>
            <person name="Aanen D.K."/>
            <person name="Tsang A."/>
            <person name="Henrissat B."/>
            <person name="Bilanenko E.N."/>
            <person name="de Vries R.P."/>
            <person name="van Kan J.A.L."/>
            <person name="Grigoriev I.V."/>
            <person name="Debets A.J.M."/>
        </authorList>
    </citation>
    <scope>NUCLEOTIDE SEQUENCE [LARGE SCALE GENOMIC DNA]</scope>
    <source>
        <strain evidence="7 8">F11</strain>
    </source>
</reference>
<evidence type="ECO:0000259" key="5">
    <source>
        <dbReference type="Pfam" id="PF08303"/>
    </source>
</evidence>
<evidence type="ECO:0000313" key="7">
    <source>
        <dbReference type="EMBL" id="ROT36727.1"/>
    </source>
</evidence>
<dbReference type="Pfam" id="PF09511">
    <property type="entry name" value="RNA_lig_T4_1"/>
    <property type="match status" value="1"/>
</dbReference>
<dbReference type="InterPro" id="IPR027417">
    <property type="entry name" value="P-loop_NTPase"/>
</dbReference>
<sequence>MASVPVDLASQQTNLIKTPYVAQDPQEVASLVQQLEEGSRKGSKRKGFSCRKSSFAVKDSPDGIHVDSWKFMDFEYKKRDLPTYARGLFTTRNRRNEPEIAVRGYDKFFNVNEVNETKWDNVLSRTQGPYELSLKENGCIIFISGLEDGTLLVCSKHSTGERADSDVSHAIAGEKAVERQLAPLGKTKEDLARELRKRNATAVAELCDDSFEEHILPYGPEVAGLYLHGINLNIPQFTTYPSTLVQDFASEWGFKQVGVIIMDDITKVKAFLEEVAETGAHSGRDVEGFVIRCRESHNPELVPYRDWFFKYKFDEPYLMYRQWRECTKAMISGKPPKYKKHVKITEEYLLYARRRLQADKSLAKEYQNNHGIIKLRNDFLAFKNMKGSDAANLEHQAPAASGEANADVTRDVILVPIATIGCGKTTIAVALSHLFLWGHVQNDNITGKGRPPRFTKQVVSLLKDHPAVVADRNNAQKHERRQLLTDVKLQHKDARLVALYFDHDSVGLDEIRRVTQERVLARGDNHQTIHAATDKEKFIGVMEGFLDRFEPLSPFSPPDDGFDAVITLNPTASSRANLEKVVTELHRIYPNLVPADVPPERLDAAIKVAFEEYKPEITHTIPDRGPRKQQKGNGQSQGPKKKKPLEYMSVGVPENELRSLLDKAFDAAGMPTARFYKQLCQTRRVQPKFHVTLMHRVSAKDHPELWEKYLKMHADLEAANPDAAELPPLGTCGVELERVVFDGRVMAIVVRLHDPNWVCVNTVAHITIGTREDSIKPKESNDLLVRWLNNGIGGDIQEVVLNKETLEGTVRGVLSR</sequence>
<evidence type="ECO:0000313" key="8">
    <source>
        <dbReference type="Proteomes" id="UP000272025"/>
    </source>
</evidence>
<name>A0A3N2PQD9_SODAK</name>
<feature type="compositionally biased region" description="Basic and acidic residues" evidence="3">
    <location>
        <begin position="617"/>
        <end position="626"/>
    </location>
</feature>
<protein>
    <recommendedName>
        <fullName evidence="1">tRNA ligase</fullName>
        <ecNumber evidence="1">6.5.1.3</ecNumber>
    </recommendedName>
</protein>
<dbReference type="PANTHER" id="PTHR32004:SF1">
    <property type="entry name" value="TRNA LIGASE"/>
    <property type="match status" value="1"/>
</dbReference>
<feature type="active site" description="N6-AMP-lysine intermediate" evidence="2">
    <location>
        <position position="135"/>
    </location>
</feature>
<dbReference type="Pfam" id="PF08303">
    <property type="entry name" value="tRNA_lig_kinase"/>
    <property type="match status" value="1"/>
</dbReference>
<feature type="domain" description="T4 RNA ligase 1-like N-terminal" evidence="6">
    <location>
        <begin position="84"/>
        <end position="318"/>
    </location>
</feature>
<feature type="domain" description="tRNA ligase phosphodiesterase" evidence="4">
    <location>
        <begin position="573"/>
        <end position="814"/>
    </location>
</feature>
<dbReference type="PANTHER" id="PTHR32004">
    <property type="entry name" value="TRNA LIGASE"/>
    <property type="match status" value="1"/>
</dbReference>
<keyword evidence="1" id="KW-0819">tRNA processing</keyword>
<dbReference type="STRING" id="1314773.A0A3N2PQD9"/>
<dbReference type="InterPro" id="IPR015965">
    <property type="entry name" value="tRNA_lig_PDEase"/>
</dbReference>
<dbReference type="RefSeq" id="XP_028464533.1">
    <property type="nucleotide sequence ID" value="XM_028608253.1"/>
</dbReference>
<accession>A0A3N2PQD9</accession>